<dbReference type="Proteomes" id="UP000236723">
    <property type="component" value="Unassembled WGS sequence"/>
</dbReference>
<feature type="transmembrane region" description="Helical" evidence="7">
    <location>
        <begin position="242"/>
        <end position="264"/>
    </location>
</feature>
<comment type="subcellular location">
    <subcellularLocation>
        <location evidence="1 7">Cell membrane</location>
        <topology evidence="1 7">Multi-pass membrane protein</topology>
    </subcellularLocation>
</comment>
<protein>
    <submittedName>
        <fullName evidence="9">Carbohydrate ABC transporter membrane protein 2, CUT1 family</fullName>
    </submittedName>
</protein>
<dbReference type="PROSITE" id="PS50928">
    <property type="entry name" value="ABC_TM1"/>
    <property type="match status" value="1"/>
</dbReference>
<evidence type="ECO:0000256" key="5">
    <source>
        <dbReference type="ARBA" id="ARBA00022989"/>
    </source>
</evidence>
<feature type="transmembrane region" description="Helical" evidence="7">
    <location>
        <begin position="138"/>
        <end position="161"/>
    </location>
</feature>
<feature type="domain" description="ABC transmembrane type-1" evidence="8">
    <location>
        <begin position="74"/>
        <end position="265"/>
    </location>
</feature>
<evidence type="ECO:0000256" key="3">
    <source>
        <dbReference type="ARBA" id="ARBA00022475"/>
    </source>
</evidence>
<comment type="similarity">
    <text evidence="7">Belongs to the binding-protein-dependent transport system permease family.</text>
</comment>
<evidence type="ECO:0000313" key="10">
    <source>
        <dbReference type="Proteomes" id="UP000236723"/>
    </source>
</evidence>
<name>A0A1H6D0Y9_9ACTN</name>
<keyword evidence="5 7" id="KW-1133">Transmembrane helix</keyword>
<dbReference type="EMBL" id="FNVO01000012">
    <property type="protein sequence ID" value="SEG78754.1"/>
    <property type="molecule type" value="Genomic_DNA"/>
</dbReference>
<feature type="transmembrane region" description="Helical" evidence="7">
    <location>
        <begin position="198"/>
        <end position="222"/>
    </location>
</feature>
<dbReference type="SUPFAM" id="SSF161098">
    <property type="entry name" value="MetI-like"/>
    <property type="match status" value="1"/>
</dbReference>
<dbReference type="PANTHER" id="PTHR43744">
    <property type="entry name" value="ABC TRANSPORTER PERMEASE PROTEIN MG189-RELATED-RELATED"/>
    <property type="match status" value="1"/>
</dbReference>
<feature type="transmembrane region" description="Helical" evidence="7">
    <location>
        <begin position="112"/>
        <end position="132"/>
    </location>
</feature>
<proteinExistence type="inferred from homology"/>
<dbReference type="OrthoDB" id="9794684at2"/>
<evidence type="ECO:0000256" key="6">
    <source>
        <dbReference type="ARBA" id="ARBA00023136"/>
    </source>
</evidence>
<feature type="transmembrane region" description="Helical" evidence="7">
    <location>
        <begin position="12"/>
        <end position="30"/>
    </location>
</feature>
<evidence type="ECO:0000256" key="2">
    <source>
        <dbReference type="ARBA" id="ARBA00022448"/>
    </source>
</evidence>
<accession>A0A1H6D0Y9</accession>
<dbReference type="InterPro" id="IPR035906">
    <property type="entry name" value="MetI-like_sf"/>
</dbReference>
<evidence type="ECO:0000256" key="4">
    <source>
        <dbReference type="ARBA" id="ARBA00022692"/>
    </source>
</evidence>
<gene>
    <name evidence="9" type="ORF">SAMN04489712_112121</name>
</gene>
<dbReference type="InterPro" id="IPR000515">
    <property type="entry name" value="MetI-like"/>
</dbReference>
<keyword evidence="2 7" id="KW-0813">Transport</keyword>
<dbReference type="GO" id="GO:0005886">
    <property type="term" value="C:plasma membrane"/>
    <property type="evidence" value="ECO:0007669"/>
    <property type="project" value="UniProtKB-SubCell"/>
</dbReference>
<evidence type="ECO:0000256" key="1">
    <source>
        <dbReference type="ARBA" id="ARBA00004651"/>
    </source>
</evidence>
<evidence type="ECO:0000313" key="9">
    <source>
        <dbReference type="EMBL" id="SEG78754.1"/>
    </source>
</evidence>
<evidence type="ECO:0000256" key="7">
    <source>
        <dbReference type="RuleBase" id="RU363032"/>
    </source>
</evidence>
<keyword evidence="6 7" id="KW-0472">Membrane</keyword>
<dbReference type="RefSeq" id="WP_103940675.1">
    <property type="nucleotide sequence ID" value="NZ_FNVO01000012.1"/>
</dbReference>
<dbReference type="AlphaFoldDB" id="A0A1H6D0Y9"/>
<dbReference type="CDD" id="cd06261">
    <property type="entry name" value="TM_PBP2"/>
    <property type="match status" value="1"/>
</dbReference>
<sequence length="279" mass="29589">MHRYTRWSAFREISLWIAAVPVLAPMYFVITTALRPPGETAGSSLAPPARPTVGNFSQAWGQAGGDTVSFGQALLNSTLTTVMVVALLVAAAAPAGYALARRGSRLSGLISSLFTLALILPIQLGLIPLYVFMVETGLAGTLAGLVLVYTGLQMPLAVFLYTGFFRALPTAYEEAALVDGASPIRIFAQVALPLVRPVTVVVAVLTGLFVWNDFFIAVVFVGDTDKATLPVAVYSFVGQFSTNWSLVLAGATIALVPVLLLYAFMQRSITQGFTSTLHG</sequence>
<feature type="transmembrane region" description="Helical" evidence="7">
    <location>
        <begin position="79"/>
        <end position="100"/>
    </location>
</feature>
<keyword evidence="3" id="KW-1003">Cell membrane</keyword>
<keyword evidence="4 7" id="KW-0812">Transmembrane</keyword>
<keyword evidence="10" id="KW-1185">Reference proteome</keyword>
<dbReference type="Pfam" id="PF00528">
    <property type="entry name" value="BPD_transp_1"/>
    <property type="match status" value="1"/>
</dbReference>
<evidence type="ECO:0000259" key="8">
    <source>
        <dbReference type="PROSITE" id="PS50928"/>
    </source>
</evidence>
<dbReference type="Gene3D" id="1.10.3720.10">
    <property type="entry name" value="MetI-like"/>
    <property type="match status" value="1"/>
</dbReference>
<organism evidence="9 10">
    <name type="scientific">Thermomonospora echinospora</name>
    <dbReference type="NCBI Taxonomy" id="1992"/>
    <lineage>
        <taxon>Bacteria</taxon>
        <taxon>Bacillati</taxon>
        <taxon>Actinomycetota</taxon>
        <taxon>Actinomycetes</taxon>
        <taxon>Streptosporangiales</taxon>
        <taxon>Thermomonosporaceae</taxon>
        <taxon>Thermomonospora</taxon>
    </lineage>
</organism>
<dbReference type="GO" id="GO:0055085">
    <property type="term" value="P:transmembrane transport"/>
    <property type="evidence" value="ECO:0007669"/>
    <property type="project" value="InterPro"/>
</dbReference>
<reference evidence="10" key="1">
    <citation type="submission" date="2016-10" db="EMBL/GenBank/DDBJ databases">
        <authorList>
            <person name="Varghese N."/>
            <person name="Submissions S."/>
        </authorList>
    </citation>
    <scope>NUCLEOTIDE SEQUENCE [LARGE SCALE GENOMIC DNA]</scope>
    <source>
        <strain evidence="10">DSM 43163</strain>
    </source>
</reference>
<dbReference type="PANTHER" id="PTHR43744:SF8">
    <property type="entry name" value="SN-GLYCEROL-3-PHOSPHATE TRANSPORT SYSTEM PERMEASE PROTEIN UGPE"/>
    <property type="match status" value="1"/>
</dbReference>